<reference evidence="1 2" key="1">
    <citation type="journal article" date="2019" name="Sci. Rep.">
        <title>Orb-weaving spider Araneus ventricosus genome elucidates the spidroin gene catalogue.</title>
        <authorList>
            <person name="Kono N."/>
            <person name="Nakamura H."/>
            <person name="Ohtoshi R."/>
            <person name="Moran D.A.P."/>
            <person name="Shinohara A."/>
            <person name="Yoshida Y."/>
            <person name="Fujiwara M."/>
            <person name="Mori M."/>
            <person name="Tomita M."/>
            <person name="Arakawa K."/>
        </authorList>
    </citation>
    <scope>NUCLEOTIDE SEQUENCE [LARGE SCALE GENOMIC DNA]</scope>
</reference>
<keyword evidence="2" id="KW-1185">Reference proteome</keyword>
<dbReference type="AlphaFoldDB" id="A0A4Y2X357"/>
<evidence type="ECO:0000313" key="1">
    <source>
        <dbReference type="EMBL" id="GBO42432.1"/>
    </source>
</evidence>
<proteinExistence type="predicted"/>
<sequence length="131" mass="14873">MIHHICGLCSREVRHSWLDRSTYLEIVTPDRSSFLSIYLGTSFMKAPCKQKIWSLQTPSDTVPTPPPAFKTRPSSRFPERVSLPHFVVFAFVREVSSPLPTIVFQFCRPARRMESGPDENPNVSTTPANSH</sequence>
<accession>A0A4Y2X357</accession>
<dbReference type="Proteomes" id="UP000499080">
    <property type="component" value="Unassembled WGS sequence"/>
</dbReference>
<comment type="caution">
    <text evidence="1">The sequence shown here is derived from an EMBL/GenBank/DDBJ whole genome shotgun (WGS) entry which is preliminary data.</text>
</comment>
<protein>
    <submittedName>
        <fullName evidence="1">Uncharacterized protein</fullName>
    </submittedName>
</protein>
<name>A0A4Y2X357_ARAVE</name>
<gene>
    <name evidence="1" type="ORF">AVEN_24048_1</name>
</gene>
<evidence type="ECO:0000313" key="2">
    <source>
        <dbReference type="Proteomes" id="UP000499080"/>
    </source>
</evidence>
<dbReference type="EMBL" id="BGPR01068502">
    <property type="protein sequence ID" value="GBO42432.1"/>
    <property type="molecule type" value="Genomic_DNA"/>
</dbReference>
<organism evidence="1 2">
    <name type="scientific">Araneus ventricosus</name>
    <name type="common">Orbweaver spider</name>
    <name type="synonym">Epeira ventricosa</name>
    <dbReference type="NCBI Taxonomy" id="182803"/>
    <lineage>
        <taxon>Eukaryota</taxon>
        <taxon>Metazoa</taxon>
        <taxon>Ecdysozoa</taxon>
        <taxon>Arthropoda</taxon>
        <taxon>Chelicerata</taxon>
        <taxon>Arachnida</taxon>
        <taxon>Araneae</taxon>
        <taxon>Araneomorphae</taxon>
        <taxon>Entelegynae</taxon>
        <taxon>Araneoidea</taxon>
        <taxon>Araneidae</taxon>
        <taxon>Araneus</taxon>
    </lineage>
</organism>